<protein>
    <recommendedName>
        <fullName evidence="8">GATA-type domain-containing protein</fullName>
    </recommendedName>
</protein>
<evidence type="ECO:0000313" key="9">
    <source>
        <dbReference type="EMBL" id="POW06808.1"/>
    </source>
</evidence>
<comment type="subcellular location">
    <subcellularLocation>
        <location evidence="1">Nucleus</location>
    </subcellularLocation>
</comment>
<dbReference type="AlphaFoldDB" id="A0A2S4VBF5"/>
<dbReference type="Proteomes" id="UP000238274">
    <property type="component" value="Unassembled WGS sequence"/>
</dbReference>
<feature type="compositionally biased region" description="Low complexity" evidence="7">
    <location>
        <begin position="411"/>
        <end position="421"/>
    </location>
</feature>
<feature type="region of interest" description="Disordered" evidence="7">
    <location>
        <begin position="465"/>
        <end position="522"/>
    </location>
</feature>
<evidence type="ECO:0000313" key="10">
    <source>
        <dbReference type="Proteomes" id="UP000238274"/>
    </source>
</evidence>
<feature type="compositionally biased region" description="Acidic residues" evidence="7">
    <location>
        <begin position="614"/>
        <end position="627"/>
    </location>
</feature>
<dbReference type="PANTHER" id="PTHR10071:SF281">
    <property type="entry name" value="BOX A-BINDING FACTOR-RELATED"/>
    <property type="match status" value="1"/>
</dbReference>
<reference evidence="10" key="2">
    <citation type="journal article" date="2018" name="BMC Genomics">
        <title>Genomic insights into host adaptation between the wheat stripe rust pathogen (Puccinia striiformis f. sp. tritici) and the barley stripe rust pathogen (Puccinia striiformis f. sp. hordei).</title>
        <authorList>
            <person name="Xia C."/>
            <person name="Wang M."/>
            <person name="Yin C."/>
            <person name="Cornejo O.E."/>
            <person name="Hulbert S.H."/>
            <person name="Chen X."/>
        </authorList>
    </citation>
    <scope>NUCLEOTIDE SEQUENCE [LARGE SCALE GENOMIC DNA]</scope>
    <source>
        <strain evidence="10">93TX-2</strain>
    </source>
</reference>
<dbReference type="InterPro" id="IPR013088">
    <property type="entry name" value="Znf_NHR/GATA"/>
</dbReference>
<keyword evidence="5" id="KW-0539">Nucleus</keyword>
<dbReference type="GO" id="GO:0045944">
    <property type="term" value="P:positive regulation of transcription by RNA polymerase II"/>
    <property type="evidence" value="ECO:0007669"/>
    <property type="project" value="TreeGrafter"/>
</dbReference>
<dbReference type="PROSITE" id="PS50114">
    <property type="entry name" value="GATA_ZN_FINGER_2"/>
    <property type="match status" value="1"/>
</dbReference>
<evidence type="ECO:0000256" key="4">
    <source>
        <dbReference type="ARBA" id="ARBA00022833"/>
    </source>
</evidence>
<reference evidence="9 10" key="1">
    <citation type="submission" date="2017-12" db="EMBL/GenBank/DDBJ databases">
        <title>Gene loss provides genomic basis for host adaptation in cereal stripe rust fungi.</title>
        <authorList>
            <person name="Xia C."/>
        </authorList>
    </citation>
    <scope>NUCLEOTIDE SEQUENCE [LARGE SCALE GENOMIC DNA]</scope>
    <source>
        <strain evidence="9 10">93TX-2</strain>
    </source>
</reference>
<dbReference type="GO" id="GO:0000981">
    <property type="term" value="F:DNA-binding transcription factor activity, RNA polymerase II-specific"/>
    <property type="evidence" value="ECO:0007669"/>
    <property type="project" value="TreeGrafter"/>
</dbReference>
<dbReference type="VEuPathDB" id="FungiDB:PSTT_16335"/>
<reference evidence="10" key="3">
    <citation type="journal article" date="2018" name="Mol. Plant Microbe Interact.">
        <title>Genome sequence resources for the wheat stripe rust pathogen (Puccinia striiformis f. sp. tritici) and the barley stripe rust pathogen (Puccinia striiformis f. sp. hordei).</title>
        <authorList>
            <person name="Xia C."/>
            <person name="Wang M."/>
            <person name="Yin C."/>
            <person name="Cornejo O.E."/>
            <person name="Hulbert S.H."/>
            <person name="Chen X."/>
        </authorList>
    </citation>
    <scope>NUCLEOTIDE SEQUENCE [LARGE SCALE GENOMIC DNA]</scope>
    <source>
        <strain evidence="10">93TX-2</strain>
    </source>
</reference>
<proteinExistence type="predicted"/>
<feature type="compositionally biased region" description="Polar residues" evidence="7">
    <location>
        <begin position="324"/>
        <end position="334"/>
    </location>
</feature>
<dbReference type="VEuPathDB" id="FungiDB:PSHT_10206"/>
<keyword evidence="4" id="KW-0862">Zinc</keyword>
<dbReference type="GO" id="GO:0008270">
    <property type="term" value="F:zinc ion binding"/>
    <property type="evidence" value="ECO:0007669"/>
    <property type="project" value="UniProtKB-KW"/>
</dbReference>
<dbReference type="GO" id="GO:0000122">
    <property type="term" value="P:negative regulation of transcription by RNA polymerase II"/>
    <property type="evidence" value="ECO:0007669"/>
    <property type="project" value="TreeGrafter"/>
</dbReference>
<dbReference type="InterPro" id="IPR000679">
    <property type="entry name" value="Znf_GATA"/>
</dbReference>
<feature type="region of interest" description="Disordered" evidence="7">
    <location>
        <begin position="1"/>
        <end position="40"/>
    </location>
</feature>
<feature type="compositionally biased region" description="Polar residues" evidence="7">
    <location>
        <begin position="373"/>
        <end position="389"/>
    </location>
</feature>
<feature type="compositionally biased region" description="Basic residues" evidence="7">
    <location>
        <begin position="349"/>
        <end position="361"/>
    </location>
</feature>
<dbReference type="OrthoDB" id="515401at2759"/>
<dbReference type="SMART" id="SM00401">
    <property type="entry name" value="ZnF_GATA"/>
    <property type="match status" value="1"/>
</dbReference>
<keyword evidence="3 6" id="KW-0863">Zinc-finger</keyword>
<evidence type="ECO:0000256" key="1">
    <source>
        <dbReference type="ARBA" id="ARBA00004123"/>
    </source>
</evidence>
<evidence type="ECO:0000256" key="5">
    <source>
        <dbReference type="ARBA" id="ARBA00023242"/>
    </source>
</evidence>
<evidence type="ECO:0000256" key="3">
    <source>
        <dbReference type="ARBA" id="ARBA00022771"/>
    </source>
</evidence>
<feature type="region of interest" description="Disordered" evidence="7">
    <location>
        <begin position="120"/>
        <end position="421"/>
    </location>
</feature>
<evidence type="ECO:0000256" key="7">
    <source>
        <dbReference type="SAM" id="MobiDB-lite"/>
    </source>
</evidence>
<dbReference type="Pfam" id="PF00320">
    <property type="entry name" value="GATA"/>
    <property type="match status" value="1"/>
</dbReference>
<evidence type="ECO:0000259" key="8">
    <source>
        <dbReference type="PROSITE" id="PS50114"/>
    </source>
</evidence>
<feature type="region of interest" description="Disordered" evidence="7">
    <location>
        <begin position="580"/>
        <end position="627"/>
    </location>
</feature>
<keyword evidence="10" id="KW-1185">Reference proteome</keyword>
<comment type="caution">
    <text evidence="9">The sequence shown here is derived from an EMBL/GenBank/DDBJ whole genome shotgun (WGS) entry which is preliminary data.</text>
</comment>
<feature type="compositionally biased region" description="Polar residues" evidence="7">
    <location>
        <begin position="55"/>
        <end position="67"/>
    </location>
</feature>
<name>A0A2S4VBF5_9BASI</name>
<feature type="compositionally biased region" description="Polar residues" evidence="7">
    <location>
        <begin position="18"/>
        <end position="34"/>
    </location>
</feature>
<feature type="compositionally biased region" description="Basic and acidic residues" evidence="7">
    <location>
        <begin position="134"/>
        <end position="146"/>
    </location>
</feature>
<feature type="domain" description="GATA-type" evidence="8">
    <location>
        <begin position="82"/>
        <end position="130"/>
    </location>
</feature>
<dbReference type="PROSITE" id="PS00344">
    <property type="entry name" value="GATA_ZN_FINGER_1"/>
    <property type="match status" value="1"/>
</dbReference>
<dbReference type="SUPFAM" id="SSF57716">
    <property type="entry name" value="Glucocorticoid receptor-like (DNA-binding domain)"/>
    <property type="match status" value="1"/>
</dbReference>
<dbReference type="GO" id="GO:0000978">
    <property type="term" value="F:RNA polymerase II cis-regulatory region sequence-specific DNA binding"/>
    <property type="evidence" value="ECO:0007669"/>
    <property type="project" value="TreeGrafter"/>
</dbReference>
<feature type="compositionally biased region" description="Polar residues" evidence="7">
    <location>
        <begin position="306"/>
        <end position="315"/>
    </location>
</feature>
<dbReference type="CDD" id="cd00202">
    <property type="entry name" value="ZnF_GATA"/>
    <property type="match status" value="1"/>
</dbReference>
<feature type="compositionally biased region" description="Polar residues" evidence="7">
    <location>
        <begin position="233"/>
        <end position="247"/>
    </location>
</feature>
<accession>A0A2S4VBF5</accession>
<gene>
    <name evidence="9" type="ORF">PSHT_10206</name>
</gene>
<feature type="compositionally biased region" description="Low complexity" evidence="7">
    <location>
        <begin position="190"/>
        <end position="199"/>
    </location>
</feature>
<dbReference type="Gene3D" id="3.30.50.10">
    <property type="entry name" value="Erythroid Transcription Factor GATA-1, subunit A"/>
    <property type="match status" value="1"/>
</dbReference>
<dbReference type="GO" id="GO:0005634">
    <property type="term" value="C:nucleus"/>
    <property type="evidence" value="ECO:0007669"/>
    <property type="project" value="UniProtKB-SubCell"/>
</dbReference>
<feature type="region of interest" description="Disordered" evidence="7">
    <location>
        <begin position="55"/>
        <end position="78"/>
    </location>
</feature>
<dbReference type="InterPro" id="IPR039355">
    <property type="entry name" value="Transcription_factor_GATA"/>
</dbReference>
<dbReference type="PANTHER" id="PTHR10071">
    <property type="entry name" value="TRANSCRIPTION FACTOR GATA FAMILY MEMBER"/>
    <property type="match status" value="1"/>
</dbReference>
<evidence type="ECO:0000256" key="2">
    <source>
        <dbReference type="ARBA" id="ARBA00022723"/>
    </source>
</evidence>
<keyword evidence="2" id="KW-0479">Metal-binding</keyword>
<feature type="compositionally biased region" description="Low complexity" evidence="7">
    <location>
        <begin position="150"/>
        <end position="177"/>
    </location>
</feature>
<dbReference type="EMBL" id="PKSM01000154">
    <property type="protein sequence ID" value="POW06808.1"/>
    <property type="molecule type" value="Genomic_DNA"/>
</dbReference>
<organism evidence="9 10">
    <name type="scientific">Puccinia striiformis</name>
    <dbReference type="NCBI Taxonomy" id="27350"/>
    <lineage>
        <taxon>Eukaryota</taxon>
        <taxon>Fungi</taxon>
        <taxon>Dikarya</taxon>
        <taxon>Basidiomycota</taxon>
        <taxon>Pucciniomycotina</taxon>
        <taxon>Pucciniomycetes</taxon>
        <taxon>Pucciniales</taxon>
        <taxon>Pucciniaceae</taxon>
        <taxon>Puccinia</taxon>
    </lineage>
</organism>
<dbReference type="PRINTS" id="PR00619">
    <property type="entry name" value="GATAZNFINGER"/>
</dbReference>
<evidence type="ECO:0000256" key="6">
    <source>
        <dbReference type="PROSITE-ProRule" id="PRU00094"/>
    </source>
</evidence>
<sequence length="627" mass="70083">MSYHFPLSLSHSDKRQHQVQQQTNNCRVQSQASQEKTHPIHPKCLVIDTLTGDAQQPHRQFSATQKSRQPDNPRHPIPIPTSCANCGTLNTPLWRRNHLGATLCNACALFQKMKGRPRPMSLKTNVIKSRNRIKAIDRIPHQKNKDGMLSTSGSSNSSSSCSTPIHQHQQQPNLTQQAISRLGDNHSYHHSSPSSPSDPQFVKSSQTYLLHSDYNNRKQGSPHSSKDSFRPPLSNSSAINLPTQISFSHSQPSPQPSPLTRTEAYHSRKSSPGGPDPLTQVLLLSDNSDQPKRRKPSLYAPHRATPTENSFPTRRSTPELLSHNDLSPHSSAVNVSRLHPSDSYCSPSNRRHPQLSYHHQHSPPDDRPYRTTYHPSTSLGSFISGSHPQQGDEGEKGQASVGTDDPGRSNQSPLTLPPLSQLTRHLKATKLQGGLRTAELGPPKSFEASAREALYTRRHLPRIIYSRSRQAGDRGPAGHYPSTRRLPVAYTSSSPDQRQLRQRQTESPITPPEGYSTPIDFHPRESAPTRQLALRPGDSLFPKCNTSTENGKQPPVEEVCQLKKRIAELELMVKRFGEVDGLPKTPLPIEHSNRRRHPLQFEDDGQLDQASDNQYEEDEVDMIDDSF</sequence>